<name>A0A6L9QED9_9ACTN</name>
<proteinExistence type="predicted"/>
<dbReference type="Proteomes" id="UP000475532">
    <property type="component" value="Unassembled WGS sequence"/>
</dbReference>
<protein>
    <submittedName>
        <fullName evidence="1">Uncharacterized protein</fullName>
    </submittedName>
</protein>
<comment type="caution">
    <text evidence="1">The sequence shown here is derived from an EMBL/GenBank/DDBJ whole genome shotgun (WGS) entry which is preliminary data.</text>
</comment>
<evidence type="ECO:0000313" key="1">
    <source>
        <dbReference type="EMBL" id="NEA23770.1"/>
    </source>
</evidence>
<accession>A0A6L9QED9</accession>
<dbReference type="EMBL" id="JAAGLI010000377">
    <property type="protein sequence ID" value="NEA23770.1"/>
    <property type="molecule type" value="Genomic_DNA"/>
</dbReference>
<dbReference type="AlphaFoldDB" id="A0A6L9QED9"/>
<gene>
    <name evidence="1" type="ORF">G3I70_14900</name>
</gene>
<sequence>MAQKTALRHFPLLGRRHPACPSLPERVQEITDLAYTAERQDANALHSAAHALNKAALLASDIGLSRVAHQLCWQHIDVYRTAGHRLTAPQARYMLEPVVNLARLHIRDHKQEAALHILKEMHHAVISGTDLIVDDRVLPLGQLTGTAEERHKLREWVWLQLLTDGIRALTSTGRWANALALAEAHRGIGTHLLEGRQVSILAACVGNRHDQARGILHTSTPTEPWEHHVASCLEVICGSTEPPASQALITAMIRAFRDSEPVAGYGLFRVRLGLTVTALTSISAHSQAPTLLQQVAAEAVDSGDGYAARTALNHGIPDLRVPVRQRHALAALVTASGLGSGPLPPQLQTKLTNATDTAVRALLAILGTTVSPAVHDRVPHDRP</sequence>
<evidence type="ECO:0000313" key="2">
    <source>
        <dbReference type="Proteomes" id="UP000475532"/>
    </source>
</evidence>
<reference evidence="1 2" key="1">
    <citation type="submission" date="2020-01" db="EMBL/GenBank/DDBJ databases">
        <title>Insect and environment-associated Actinomycetes.</title>
        <authorList>
            <person name="Currrie C."/>
            <person name="Chevrette M."/>
            <person name="Carlson C."/>
            <person name="Stubbendieck R."/>
            <person name="Wendt-Pienkowski E."/>
        </authorList>
    </citation>
    <scope>NUCLEOTIDE SEQUENCE [LARGE SCALE GENOMIC DNA]</scope>
    <source>
        <strain evidence="1 2">SID10258</strain>
    </source>
</reference>
<organism evidence="1 2">
    <name type="scientific">Actinomadura bangladeshensis</name>
    <dbReference type="NCBI Taxonomy" id="453573"/>
    <lineage>
        <taxon>Bacteria</taxon>
        <taxon>Bacillati</taxon>
        <taxon>Actinomycetota</taxon>
        <taxon>Actinomycetes</taxon>
        <taxon>Streptosporangiales</taxon>
        <taxon>Thermomonosporaceae</taxon>
        <taxon>Actinomadura</taxon>
    </lineage>
</organism>
<dbReference type="RefSeq" id="WP_163056433.1">
    <property type="nucleotide sequence ID" value="NZ_JAAGLI010000377.1"/>
</dbReference>